<evidence type="ECO:0000256" key="1">
    <source>
        <dbReference type="SAM" id="SignalP"/>
    </source>
</evidence>
<organism evidence="2 3">
    <name type="scientific">Albidovulum marisflavi</name>
    <dbReference type="NCBI Taxonomy" id="2984159"/>
    <lineage>
        <taxon>Bacteria</taxon>
        <taxon>Pseudomonadati</taxon>
        <taxon>Pseudomonadota</taxon>
        <taxon>Alphaproteobacteria</taxon>
        <taxon>Rhodobacterales</taxon>
        <taxon>Paracoccaceae</taxon>
        <taxon>Albidovulum</taxon>
    </lineage>
</organism>
<feature type="signal peptide" evidence="1">
    <location>
        <begin position="1"/>
        <end position="23"/>
    </location>
</feature>
<proteinExistence type="predicted"/>
<feature type="chain" id="PRO_5047254802" description="Chitin binding Peritrophin-A domain-containing protein" evidence="1">
    <location>
        <begin position="24"/>
        <end position="55"/>
    </location>
</feature>
<sequence>MKTRTFVAALAVIAGMMPALAMAEGCSHDQRSAQVTCAEGMAWDESAQRCIVISS</sequence>
<dbReference type="RefSeq" id="WP_263733967.1">
    <property type="nucleotide sequence ID" value="NZ_JAOWKY010000001.1"/>
</dbReference>
<keyword evidence="3" id="KW-1185">Reference proteome</keyword>
<dbReference type="EMBL" id="JAOWKY010000001">
    <property type="protein sequence ID" value="MCV2868353.1"/>
    <property type="molecule type" value="Genomic_DNA"/>
</dbReference>
<dbReference type="Proteomes" id="UP001652542">
    <property type="component" value="Unassembled WGS sequence"/>
</dbReference>
<evidence type="ECO:0000313" key="3">
    <source>
        <dbReference type="Proteomes" id="UP001652542"/>
    </source>
</evidence>
<protein>
    <recommendedName>
        <fullName evidence="4">Chitin binding Peritrophin-A domain-containing protein</fullName>
    </recommendedName>
</protein>
<gene>
    <name evidence="2" type="ORF">OEW28_06895</name>
</gene>
<evidence type="ECO:0000313" key="2">
    <source>
        <dbReference type="EMBL" id="MCV2868353.1"/>
    </source>
</evidence>
<keyword evidence="1" id="KW-0732">Signal</keyword>
<evidence type="ECO:0008006" key="4">
    <source>
        <dbReference type="Google" id="ProtNLM"/>
    </source>
</evidence>
<reference evidence="2 3" key="1">
    <citation type="submission" date="2022-10" db="EMBL/GenBank/DDBJ databases">
        <title>Defluviimonas sp. nov., isolated from ocean surface water.</title>
        <authorList>
            <person name="He W."/>
            <person name="Wang L."/>
            <person name="Zhang D.-F."/>
        </authorList>
    </citation>
    <scope>NUCLEOTIDE SEQUENCE [LARGE SCALE GENOMIC DNA]</scope>
    <source>
        <strain evidence="2 3">WL0002</strain>
    </source>
</reference>
<comment type="caution">
    <text evidence="2">The sequence shown here is derived from an EMBL/GenBank/DDBJ whole genome shotgun (WGS) entry which is preliminary data.</text>
</comment>
<accession>A0ABT2ZB96</accession>
<name>A0ABT2ZB96_9RHOB</name>